<proteinExistence type="predicted"/>
<dbReference type="GO" id="GO:0003677">
    <property type="term" value="F:DNA binding"/>
    <property type="evidence" value="ECO:0007669"/>
    <property type="project" value="UniProtKB-KW"/>
</dbReference>
<feature type="region of interest" description="Disordered" evidence="2">
    <location>
        <begin position="206"/>
        <end position="230"/>
    </location>
</feature>
<evidence type="ECO:0000256" key="2">
    <source>
        <dbReference type="SAM" id="MobiDB-lite"/>
    </source>
</evidence>
<sequence length="350" mass="38087">MTDLEFTVPRGYAADWALFTDWCAATDHVALPAAPATSVAFLQENRAAPHTHRRRVTAINRIHLEHGHQPPGADPAVRDWLTQQLGQPERADRRPVRAVVDEAIARIPVGGWPTGLFGRRDALLVLLRHRAGLTHRQLADLTSNDLTIDVDQCLHIGIGGGQVLAPADDPAVCPACIWRRWRTLLRLATRYTTTGRLAELLGPAEASPSTHACQRPSKRGGPTQPVPVFPPIDRWGSVPLPLRPTTIRSSIALTGQHLSDRPPVHPTVVDSTAASELLIGPPEPRMPVLNVAATYEQTYAAGLAARREALEELAEAGRALDAVDAMVDALNARVAELDRWIAGPYARSEY</sequence>
<keyword evidence="4" id="KW-1185">Reference proteome</keyword>
<dbReference type="EMBL" id="LT629710">
    <property type="protein sequence ID" value="SDO66958.1"/>
    <property type="molecule type" value="Genomic_DNA"/>
</dbReference>
<reference evidence="3 4" key="1">
    <citation type="submission" date="2016-10" db="EMBL/GenBank/DDBJ databases">
        <authorList>
            <person name="de Groot N.N."/>
        </authorList>
    </citation>
    <scope>NUCLEOTIDE SEQUENCE [LARGE SCALE GENOMIC DNA]</scope>
    <source>
        <strain evidence="4">P4-7,KCTC 19426,CECT 7604</strain>
    </source>
</reference>
<keyword evidence="1" id="KW-0238">DNA-binding</keyword>
<name>A0A1H0LFI2_9ACTN</name>
<dbReference type="STRING" id="1090615.SAMN04515671_1650"/>
<evidence type="ECO:0000313" key="3">
    <source>
        <dbReference type="EMBL" id="SDO66958.1"/>
    </source>
</evidence>
<accession>A0A1H0LFI2</accession>
<dbReference type="InterPro" id="IPR010998">
    <property type="entry name" value="Integrase_recombinase_N"/>
</dbReference>
<gene>
    <name evidence="3" type="ORF">SAMN04515671_1650</name>
</gene>
<dbReference type="Gene3D" id="1.10.150.130">
    <property type="match status" value="1"/>
</dbReference>
<dbReference type="OrthoDB" id="4542577at2"/>
<organism evidence="3 4">
    <name type="scientific">Nakamurella panacisegetis</name>
    <dbReference type="NCBI Taxonomy" id="1090615"/>
    <lineage>
        <taxon>Bacteria</taxon>
        <taxon>Bacillati</taxon>
        <taxon>Actinomycetota</taxon>
        <taxon>Actinomycetes</taxon>
        <taxon>Nakamurellales</taxon>
        <taxon>Nakamurellaceae</taxon>
        <taxon>Nakamurella</taxon>
    </lineage>
</organism>
<dbReference type="RefSeq" id="WP_090475536.1">
    <property type="nucleotide sequence ID" value="NZ_LT629710.1"/>
</dbReference>
<protein>
    <recommendedName>
        <fullName evidence="5">Phage integrase family protein</fullName>
    </recommendedName>
</protein>
<dbReference type="AlphaFoldDB" id="A0A1H0LFI2"/>
<evidence type="ECO:0000256" key="1">
    <source>
        <dbReference type="ARBA" id="ARBA00023125"/>
    </source>
</evidence>
<dbReference type="SUPFAM" id="SSF47823">
    <property type="entry name" value="lambda integrase-like, N-terminal domain"/>
    <property type="match status" value="1"/>
</dbReference>
<evidence type="ECO:0008006" key="5">
    <source>
        <dbReference type="Google" id="ProtNLM"/>
    </source>
</evidence>
<dbReference type="Proteomes" id="UP000198741">
    <property type="component" value="Chromosome I"/>
</dbReference>
<evidence type="ECO:0000313" key="4">
    <source>
        <dbReference type="Proteomes" id="UP000198741"/>
    </source>
</evidence>